<dbReference type="AlphaFoldDB" id="A0AAW2V283"/>
<feature type="compositionally biased region" description="Basic and acidic residues" evidence="1">
    <location>
        <begin position="137"/>
        <end position="152"/>
    </location>
</feature>
<protein>
    <submittedName>
        <fullName evidence="2">Uncharacterized protein</fullName>
    </submittedName>
</protein>
<comment type="caution">
    <text evidence="2">The sequence shown here is derived from an EMBL/GenBank/DDBJ whole genome shotgun (WGS) entry which is preliminary data.</text>
</comment>
<proteinExistence type="predicted"/>
<accession>A0AAW2V283</accession>
<sequence length="180" mass="20906">MSVEELKIREELERDVEKGLEEEIKDGIYRLALRLHRLYQHQKDSALRQKCDRRNEHGNAGGKMLSEVNINIKMEGGTTIQIKEIKKETGRNDRCTRILTPKHARKQESVASQSPRGVRFDWAQSLRTTSSPSHINRKIEEKHRHKMKEHDGSGNLGPRRSKEDMGTKTALLQLQLGWKY</sequence>
<name>A0AAW2V283_SESRA</name>
<reference evidence="2" key="1">
    <citation type="submission" date="2020-06" db="EMBL/GenBank/DDBJ databases">
        <authorList>
            <person name="Li T."/>
            <person name="Hu X."/>
            <person name="Zhang T."/>
            <person name="Song X."/>
            <person name="Zhang H."/>
            <person name="Dai N."/>
            <person name="Sheng W."/>
            <person name="Hou X."/>
            <person name="Wei L."/>
        </authorList>
    </citation>
    <scope>NUCLEOTIDE SEQUENCE</scope>
    <source>
        <strain evidence="2">G02</strain>
        <tissue evidence="2">Leaf</tissue>
    </source>
</reference>
<organism evidence="2">
    <name type="scientific">Sesamum radiatum</name>
    <name type="common">Black benniseed</name>
    <dbReference type="NCBI Taxonomy" id="300843"/>
    <lineage>
        <taxon>Eukaryota</taxon>
        <taxon>Viridiplantae</taxon>
        <taxon>Streptophyta</taxon>
        <taxon>Embryophyta</taxon>
        <taxon>Tracheophyta</taxon>
        <taxon>Spermatophyta</taxon>
        <taxon>Magnoliopsida</taxon>
        <taxon>eudicotyledons</taxon>
        <taxon>Gunneridae</taxon>
        <taxon>Pentapetalae</taxon>
        <taxon>asterids</taxon>
        <taxon>lamiids</taxon>
        <taxon>Lamiales</taxon>
        <taxon>Pedaliaceae</taxon>
        <taxon>Sesamum</taxon>
    </lineage>
</organism>
<gene>
    <name evidence="2" type="ORF">Sradi_0848100</name>
</gene>
<evidence type="ECO:0000313" key="2">
    <source>
        <dbReference type="EMBL" id="KAL0423133.1"/>
    </source>
</evidence>
<dbReference type="EMBL" id="JACGWJ010000004">
    <property type="protein sequence ID" value="KAL0423133.1"/>
    <property type="molecule type" value="Genomic_DNA"/>
</dbReference>
<reference evidence="2" key="2">
    <citation type="journal article" date="2024" name="Plant">
        <title>Genomic evolution and insights into agronomic trait innovations of Sesamum species.</title>
        <authorList>
            <person name="Miao H."/>
            <person name="Wang L."/>
            <person name="Qu L."/>
            <person name="Liu H."/>
            <person name="Sun Y."/>
            <person name="Le M."/>
            <person name="Wang Q."/>
            <person name="Wei S."/>
            <person name="Zheng Y."/>
            <person name="Lin W."/>
            <person name="Duan Y."/>
            <person name="Cao H."/>
            <person name="Xiong S."/>
            <person name="Wang X."/>
            <person name="Wei L."/>
            <person name="Li C."/>
            <person name="Ma Q."/>
            <person name="Ju M."/>
            <person name="Zhao R."/>
            <person name="Li G."/>
            <person name="Mu C."/>
            <person name="Tian Q."/>
            <person name="Mei H."/>
            <person name="Zhang T."/>
            <person name="Gao T."/>
            <person name="Zhang H."/>
        </authorList>
    </citation>
    <scope>NUCLEOTIDE SEQUENCE</scope>
    <source>
        <strain evidence="2">G02</strain>
    </source>
</reference>
<feature type="region of interest" description="Disordered" evidence="1">
    <location>
        <begin position="128"/>
        <end position="166"/>
    </location>
</feature>
<evidence type="ECO:0000256" key="1">
    <source>
        <dbReference type="SAM" id="MobiDB-lite"/>
    </source>
</evidence>